<reference evidence="6" key="1">
    <citation type="submission" date="2016-11" db="EMBL/GenBank/DDBJ databases">
        <title>The genome of Nicotiana attenuata.</title>
        <authorList>
            <person name="Xu S."/>
            <person name="Brockmoeller T."/>
            <person name="Gaquerel E."/>
            <person name="Navarro A."/>
            <person name="Kuhl H."/>
            <person name="Gase K."/>
            <person name="Ling Z."/>
            <person name="Zhou W."/>
            <person name="Kreitzer C."/>
            <person name="Stanke M."/>
            <person name="Tang H."/>
            <person name="Lyons E."/>
            <person name="Pandey P."/>
            <person name="Pandey S.P."/>
            <person name="Timmermann B."/>
            <person name="Baldwin I.T."/>
        </authorList>
    </citation>
    <scope>NUCLEOTIDE SEQUENCE [LARGE SCALE GENOMIC DNA]</scope>
    <source>
        <strain evidence="6">UT</strain>
    </source>
</reference>
<keyword evidence="7" id="KW-1185">Reference proteome</keyword>
<dbReference type="GO" id="GO:0004857">
    <property type="term" value="F:enzyme inhibitor activity"/>
    <property type="evidence" value="ECO:0007669"/>
    <property type="project" value="InterPro"/>
</dbReference>
<gene>
    <name evidence="6" type="ORF">A4A49_63845</name>
</gene>
<dbReference type="PANTHER" id="PTHR36710">
    <property type="entry name" value="PECTINESTERASE INHIBITOR-LIKE"/>
    <property type="match status" value="1"/>
</dbReference>
<feature type="signal peptide" evidence="4">
    <location>
        <begin position="1"/>
        <end position="27"/>
    </location>
</feature>
<dbReference type="SMR" id="A0A1J6K9Z3"/>
<feature type="chain" id="PRO_5012023830" description="Pectinesterase inhibitor domain-containing protein" evidence="4">
    <location>
        <begin position="28"/>
        <end position="176"/>
    </location>
</feature>
<dbReference type="InterPro" id="IPR035513">
    <property type="entry name" value="Invertase/methylesterase_inhib"/>
</dbReference>
<keyword evidence="2" id="KW-1015">Disulfide bond</keyword>
<evidence type="ECO:0000256" key="1">
    <source>
        <dbReference type="ARBA" id="ARBA00022729"/>
    </source>
</evidence>
<evidence type="ECO:0000313" key="6">
    <source>
        <dbReference type="EMBL" id="OIT26182.1"/>
    </source>
</evidence>
<sequence length="176" mass="19492">MASSFLTSFLVSFLLSILLFTSTNVKGDLVTDVCVNALDPSLCEKLIRSDPRSNKTTNLETLGAITFNLTIPLVKSTISMVFSLRDNAADPTLKGLYQQCAAHYTDADMRIIFGKGAFFHKDTVDVFEFLSQSIYNLQACDNSFSKQKLDEDEKLKQDSLSLQNLCTAIKSMASHL</sequence>
<name>A0A1J6K9Z3_NICAT</name>
<evidence type="ECO:0000256" key="3">
    <source>
        <dbReference type="ARBA" id="ARBA00038471"/>
    </source>
</evidence>
<evidence type="ECO:0000313" key="7">
    <source>
        <dbReference type="Proteomes" id="UP000187609"/>
    </source>
</evidence>
<dbReference type="InterPro" id="IPR052421">
    <property type="entry name" value="PCW_Enzyme_Inhibitor"/>
</dbReference>
<comment type="caution">
    <text evidence="6">The sequence shown here is derived from an EMBL/GenBank/DDBJ whole genome shotgun (WGS) entry which is preliminary data.</text>
</comment>
<dbReference type="EMBL" id="MJEQ01002945">
    <property type="protein sequence ID" value="OIT26182.1"/>
    <property type="molecule type" value="Genomic_DNA"/>
</dbReference>
<evidence type="ECO:0000256" key="4">
    <source>
        <dbReference type="SAM" id="SignalP"/>
    </source>
</evidence>
<feature type="domain" description="Pectinesterase inhibitor" evidence="5">
    <location>
        <begin position="25"/>
        <end position="172"/>
    </location>
</feature>
<comment type="similarity">
    <text evidence="3">Belongs to the PMEI family.</text>
</comment>
<evidence type="ECO:0000259" key="5">
    <source>
        <dbReference type="SMART" id="SM00856"/>
    </source>
</evidence>
<protein>
    <recommendedName>
        <fullName evidence="5">Pectinesterase inhibitor domain-containing protein</fullName>
    </recommendedName>
</protein>
<dbReference type="Gramene" id="OIT26182">
    <property type="protein sequence ID" value="OIT26182"/>
    <property type="gene ID" value="A4A49_63845"/>
</dbReference>
<dbReference type="Gene3D" id="1.20.140.40">
    <property type="entry name" value="Invertase/pectin methylesterase inhibitor family protein"/>
    <property type="match status" value="1"/>
</dbReference>
<dbReference type="Proteomes" id="UP000187609">
    <property type="component" value="Unassembled WGS sequence"/>
</dbReference>
<dbReference type="STRING" id="49451.A0A1J6K9Z3"/>
<dbReference type="NCBIfam" id="TIGR01614">
    <property type="entry name" value="PME_inhib"/>
    <property type="match status" value="1"/>
</dbReference>
<dbReference type="InterPro" id="IPR006501">
    <property type="entry name" value="Pectinesterase_inhib_dom"/>
</dbReference>
<organism evidence="6 7">
    <name type="scientific">Nicotiana attenuata</name>
    <name type="common">Coyote tobacco</name>
    <dbReference type="NCBI Taxonomy" id="49451"/>
    <lineage>
        <taxon>Eukaryota</taxon>
        <taxon>Viridiplantae</taxon>
        <taxon>Streptophyta</taxon>
        <taxon>Embryophyta</taxon>
        <taxon>Tracheophyta</taxon>
        <taxon>Spermatophyta</taxon>
        <taxon>Magnoliopsida</taxon>
        <taxon>eudicotyledons</taxon>
        <taxon>Gunneridae</taxon>
        <taxon>Pentapetalae</taxon>
        <taxon>asterids</taxon>
        <taxon>lamiids</taxon>
        <taxon>Solanales</taxon>
        <taxon>Solanaceae</taxon>
        <taxon>Nicotianoideae</taxon>
        <taxon>Nicotianeae</taxon>
        <taxon>Nicotiana</taxon>
    </lineage>
</organism>
<dbReference type="PANTHER" id="PTHR36710:SF4">
    <property type="entry name" value="PLANT INVERTASE_PECTIN METHYLESTERASE INHIBITOR SUPERFAMILY PROTEIN"/>
    <property type="match status" value="1"/>
</dbReference>
<evidence type="ECO:0000256" key="2">
    <source>
        <dbReference type="ARBA" id="ARBA00023157"/>
    </source>
</evidence>
<accession>A0A1J6K9Z3</accession>
<dbReference type="Pfam" id="PF04043">
    <property type="entry name" value="PMEI"/>
    <property type="match status" value="1"/>
</dbReference>
<dbReference type="SUPFAM" id="SSF101148">
    <property type="entry name" value="Plant invertase/pectin methylesterase inhibitor"/>
    <property type="match status" value="1"/>
</dbReference>
<dbReference type="AlphaFoldDB" id="A0A1J6K9Z3"/>
<keyword evidence="1 4" id="KW-0732">Signal</keyword>
<proteinExistence type="inferred from homology"/>
<dbReference type="SMART" id="SM00856">
    <property type="entry name" value="PMEI"/>
    <property type="match status" value="1"/>
</dbReference>